<dbReference type="CDD" id="cd00130">
    <property type="entry name" value="PAS"/>
    <property type="match status" value="1"/>
</dbReference>
<reference evidence="6 7" key="1">
    <citation type="journal article" date="2015" name="Stand. Genomic Sci.">
        <title>Genomic Encyclopedia of Bacterial and Archaeal Type Strains, Phase III: the genomes of soil and plant-associated and newly described type strains.</title>
        <authorList>
            <person name="Whitman W.B."/>
            <person name="Woyke T."/>
            <person name="Klenk H.P."/>
            <person name="Zhou Y."/>
            <person name="Lilburn T.G."/>
            <person name="Beck B.J."/>
            <person name="De Vos P."/>
            <person name="Vandamme P."/>
            <person name="Eisen J.A."/>
            <person name="Garrity G."/>
            <person name="Hugenholtz P."/>
            <person name="Kyrpides N.C."/>
        </authorList>
    </citation>
    <scope>NUCLEOTIDE SEQUENCE [LARGE SCALE GENOMIC DNA]</scope>
    <source>
        <strain evidence="6 7">CGMCC 1.10822</strain>
    </source>
</reference>
<keyword evidence="1" id="KW-0472">Membrane</keyword>
<evidence type="ECO:0000259" key="5">
    <source>
        <dbReference type="PROSITE" id="PS50887"/>
    </source>
</evidence>
<dbReference type="AlphaFoldDB" id="A0A562R955"/>
<feature type="transmembrane region" description="Helical" evidence="1">
    <location>
        <begin position="110"/>
        <end position="135"/>
    </location>
</feature>
<dbReference type="PROSITE" id="PS50883">
    <property type="entry name" value="EAL"/>
    <property type="match status" value="1"/>
</dbReference>
<dbReference type="SUPFAM" id="SSF141868">
    <property type="entry name" value="EAL domain-like"/>
    <property type="match status" value="1"/>
</dbReference>
<dbReference type="InterPro" id="IPR048437">
    <property type="entry name" value="MASE11"/>
</dbReference>
<dbReference type="SMART" id="SM00052">
    <property type="entry name" value="EAL"/>
    <property type="match status" value="1"/>
</dbReference>
<feature type="transmembrane region" description="Helical" evidence="1">
    <location>
        <begin position="43"/>
        <end position="62"/>
    </location>
</feature>
<dbReference type="SMART" id="SM00086">
    <property type="entry name" value="PAC"/>
    <property type="match status" value="1"/>
</dbReference>
<dbReference type="PROSITE" id="PS50887">
    <property type="entry name" value="GGDEF"/>
    <property type="match status" value="1"/>
</dbReference>
<name>A0A562R955_9BURK</name>
<dbReference type="PANTHER" id="PTHR44757">
    <property type="entry name" value="DIGUANYLATE CYCLASE DGCP"/>
    <property type="match status" value="1"/>
</dbReference>
<dbReference type="InterPro" id="IPR001610">
    <property type="entry name" value="PAC"/>
</dbReference>
<feature type="domain" description="PAC" evidence="3">
    <location>
        <begin position="258"/>
        <end position="310"/>
    </location>
</feature>
<feature type="domain" description="EAL" evidence="4">
    <location>
        <begin position="489"/>
        <end position="741"/>
    </location>
</feature>
<proteinExistence type="predicted"/>
<dbReference type="PROSITE" id="PS50113">
    <property type="entry name" value="PAC"/>
    <property type="match status" value="1"/>
</dbReference>
<comment type="caution">
    <text evidence="6">The sequence shown here is derived from an EMBL/GenBank/DDBJ whole genome shotgun (WGS) entry which is preliminary data.</text>
</comment>
<dbReference type="NCBIfam" id="TIGR00254">
    <property type="entry name" value="GGDEF"/>
    <property type="match status" value="1"/>
</dbReference>
<keyword evidence="7" id="KW-1185">Reference proteome</keyword>
<keyword evidence="1" id="KW-0812">Transmembrane</keyword>
<dbReference type="CDD" id="cd01948">
    <property type="entry name" value="EAL"/>
    <property type="match status" value="1"/>
</dbReference>
<dbReference type="RefSeq" id="WP_145649711.1">
    <property type="nucleotide sequence ID" value="NZ_VLLB01000004.1"/>
</dbReference>
<dbReference type="Gene3D" id="3.30.450.20">
    <property type="entry name" value="PAS domain"/>
    <property type="match status" value="1"/>
</dbReference>
<dbReference type="InterPro" id="IPR001633">
    <property type="entry name" value="EAL_dom"/>
</dbReference>
<evidence type="ECO:0000259" key="2">
    <source>
        <dbReference type="PROSITE" id="PS50112"/>
    </source>
</evidence>
<dbReference type="EMBL" id="VLLB01000004">
    <property type="protein sequence ID" value="TWI65423.1"/>
    <property type="molecule type" value="Genomic_DNA"/>
</dbReference>
<accession>A0A562R955</accession>
<dbReference type="Proteomes" id="UP000318431">
    <property type="component" value="Unassembled WGS sequence"/>
</dbReference>
<dbReference type="SUPFAM" id="SSF55785">
    <property type="entry name" value="PYP-like sensor domain (PAS domain)"/>
    <property type="match status" value="1"/>
</dbReference>
<dbReference type="SUPFAM" id="SSF55073">
    <property type="entry name" value="Nucleotide cyclase"/>
    <property type="match status" value="1"/>
</dbReference>
<keyword evidence="1" id="KW-1133">Transmembrane helix</keyword>
<dbReference type="InterPro" id="IPR000014">
    <property type="entry name" value="PAS"/>
</dbReference>
<evidence type="ECO:0000313" key="6">
    <source>
        <dbReference type="EMBL" id="TWI65423.1"/>
    </source>
</evidence>
<dbReference type="Gene3D" id="3.30.70.270">
    <property type="match status" value="1"/>
</dbReference>
<gene>
    <name evidence="6" type="ORF">IP91_02831</name>
</gene>
<dbReference type="NCBIfam" id="TIGR00229">
    <property type="entry name" value="sensory_box"/>
    <property type="match status" value="1"/>
</dbReference>
<dbReference type="InterPro" id="IPR029787">
    <property type="entry name" value="Nucleotide_cyclase"/>
</dbReference>
<dbReference type="InterPro" id="IPR000700">
    <property type="entry name" value="PAS-assoc_C"/>
</dbReference>
<sequence length="750" mass="80971">MGNANNIAAWRERIFSSLLAVVLVVGAISTVAIIPFLVQHAMWPVALADTLALVWMFAIWRLRRLSYTVRVLNFLAVVYVLAIVLMLSVGSASLSYLLGPPLIAAILLNLRSAMIATGLGVAALIVAGATGHIALNMPGMGDEPLKASLVAAINYSTVSSMLSLACSMLLKGLSRSLGELELTSAAVARLNDMVIIATAGDSPKAVQPIIFANDAFLRRTGYQRDDIVGRDMHALRGPETDHAIVARIYEAMATNQPCQAELTIYTRAGEAFWVEVEVMPFAREGVTATHWVLVGRDITERRAAAEAIHRLAYYDVLTGLPNRRLLMERLGTMLAAGPAGQGLGAVLYLDIDNFKNVNDARGHATGDVLLEHAAARLHHALNPDDMVARIGGDEFVILLENLGADPAIAARTALATANLVRNALALPLELEGQPFRIGASIGVALTSRDGVSAHDLLREADTAMYHAKAGGRDGVMLFECAMLVDAQRRLALERELAVALDNGELAMHFQLQVDHQATPVGAELLMRWRRADGSMVRPDHFIPVAEASSLIIPLGHWVLREACAAWHALDEIGRALPLSINVSPVQFRQPDFVEKVQAILAETGAPASQLIFEVTEGLLIEDIDQTLARMHQLTALGIRFSVDDFGTGYSNLAYLKKMPLYELKIDKSFMQEAPQDHNSTAIVQSILSMAGHLGLRVVAEGIETEAQAAYLAQQGGACMQGFLYHRPMPLALLIEQLGQRPQAPAAAMQA</sequence>
<dbReference type="InterPro" id="IPR052155">
    <property type="entry name" value="Biofilm_reg_signaling"/>
</dbReference>
<dbReference type="InterPro" id="IPR043128">
    <property type="entry name" value="Rev_trsase/Diguanyl_cyclase"/>
</dbReference>
<dbReference type="Pfam" id="PF00990">
    <property type="entry name" value="GGDEF"/>
    <property type="match status" value="1"/>
</dbReference>
<feature type="transmembrane region" description="Helical" evidence="1">
    <location>
        <begin position="74"/>
        <end position="98"/>
    </location>
</feature>
<feature type="domain" description="PAS" evidence="2">
    <location>
        <begin position="209"/>
        <end position="255"/>
    </location>
</feature>
<feature type="transmembrane region" description="Helical" evidence="1">
    <location>
        <begin position="147"/>
        <end position="170"/>
    </location>
</feature>
<feature type="domain" description="GGDEF" evidence="5">
    <location>
        <begin position="342"/>
        <end position="480"/>
    </location>
</feature>
<feature type="transmembrane region" description="Helical" evidence="1">
    <location>
        <begin position="14"/>
        <end position="37"/>
    </location>
</feature>
<dbReference type="CDD" id="cd01949">
    <property type="entry name" value="GGDEF"/>
    <property type="match status" value="1"/>
</dbReference>
<dbReference type="SMART" id="SM00267">
    <property type="entry name" value="GGDEF"/>
    <property type="match status" value="1"/>
</dbReference>
<dbReference type="Pfam" id="PF00563">
    <property type="entry name" value="EAL"/>
    <property type="match status" value="1"/>
</dbReference>
<dbReference type="Gene3D" id="3.20.20.450">
    <property type="entry name" value="EAL domain"/>
    <property type="match status" value="1"/>
</dbReference>
<evidence type="ECO:0000259" key="3">
    <source>
        <dbReference type="PROSITE" id="PS50113"/>
    </source>
</evidence>
<dbReference type="Pfam" id="PF13426">
    <property type="entry name" value="PAS_9"/>
    <property type="match status" value="1"/>
</dbReference>
<evidence type="ECO:0000256" key="1">
    <source>
        <dbReference type="SAM" id="Phobius"/>
    </source>
</evidence>
<protein>
    <submittedName>
        <fullName evidence="6">PAS domain S-box-containing protein/diguanylate cyclase (GGDEF)-like protein</fullName>
    </submittedName>
</protein>
<dbReference type="Pfam" id="PF20969">
    <property type="entry name" value="MASE11"/>
    <property type="match status" value="1"/>
</dbReference>
<dbReference type="PANTHER" id="PTHR44757:SF2">
    <property type="entry name" value="BIOFILM ARCHITECTURE MAINTENANCE PROTEIN MBAA"/>
    <property type="match status" value="1"/>
</dbReference>
<dbReference type="InterPro" id="IPR035919">
    <property type="entry name" value="EAL_sf"/>
</dbReference>
<dbReference type="InterPro" id="IPR035965">
    <property type="entry name" value="PAS-like_dom_sf"/>
</dbReference>
<organism evidence="6 7">
    <name type="scientific">Pseudoduganella lurida</name>
    <dbReference type="NCBI Taxonomy" id="1036180"/>
    <lineage>
        <taxon>Bacteria</taxon>
        <taxon>Pseudomonadati</taxon>
        <taxon>Pseudomonadota</taxon>
        <taxon>Betaproteobacteria</taxon>
        <taxon>Burkholderiales</taxon>
        <taxon>Oxalobacteraceae</taxon>
        <taxon>Telluria group</taxon>
        <taxon>Pseudoduganella</taxon>
    </lineage>
</organism>
<evidence type="ECO:0000259" key="4">
    <source>
        <dbReference type="PROSITE" id="PS50883"/>
    </source>
</evidence>
<dbReference type="PROSITE" id="PS50112">
    <property type="entry name" value="PAS"/>
    <property type="match status" value="1"/>
</dbReference>
<dbReference type="InterPro" id="IPR000160">
    <property type="entry name" value="GGDEF_dom"/>
</dbReference>
<evidence type="ECO:0000313" key="7">
    <source>
        <dbReference type="Proteomes" id="UP000318431"/>
    </source>
</evidence>
<dbReference type="OrthoDB" id="9813903at2"/>